<dbReference type="AlphaFoldDB" id="A0A3S4BQ57"/>
<accession>A0A3S4BQ57</accession>
<sequence>MKIAVNGYGCTVDQGWKGWETMNLRGCRVKHKSRLAREVFAAGNVYMPDERRKVLSEMFLQFIHTGECGLYRLRLVTKSAFAYHRD</sequence>
<proteinExistence type="predicted"/>
<evidence type="ECO:0000313" key="2">
    <source>
        <dbReference type="Proteomes" id="UP000289323"/>
    </source>
</evidence>
<evidence type="ECO:0000313" key="1">
    <source>
        <dbReference type="EMBL" id="SPQ26301.1"/>
    </source>
</evidence>
<dbReference type="Proteomes" id="UP000289323">
    <property type="component" value="Unassembled WGS sequence"/>
</dbReference>
<reference evidence="1 2" key="1">
    <citation type="submission" date="2018-04" db="EMBL/GenBank/DDBJ databases">
        <authorList>
            <person name="Huttner S."/>
            <person name="Dainat J."/>
        </authorList>
    </citation>
    <scope>NUCLEOTIDE SEQUENCE [LARGE SCALE GENOMIC DNA]</scope>
</reference>
<organism evidence="1 2">
    <name type="scientific">Thermothielavioides terrestris</name>
    <dbReference type="NCBI Taxonomy" id="2587410"/>
    <lineage>
        <taxon>Eukaryota</taxon>
        <taxon>Fungi</taxon>
        <taxon>Dikarya</taxon>
        <taxon>Ascomycota</taxon>
        <taxon>Pezizomycotina</taxon>
        <taxon>Sordariomycetes</taxon>
        <taxon>Sordariomycetidae</taxon>
        <taxon>Sordariales</taxon>
        <taxon>Chaetomiaceae</taxon>
        <taxon>Thermothielavioides</taxon>
    </lineage>
</organism>
<name>A0A3S4BQ57_9PEZI</name>
<gene>
    <name evidence="1" type="ORF">TT172_LOCUS8720</name>
</gene>
<protein>
    <submittedName>
        <fullName evidence="1">2f7c0ecf-b374-4759-8059-68b0e9150625</fullName>
    </submittedName>
</protein>
<dbReference type="EMBL" id="OUUZ01000016">
    <property type="protein sequence ID" value="SPQ26301.1"/>
    <property type="molecule type" value="Genomic_DNA"/>
</dbReference>